<dbReference type="AlphaFoldDB" id="A0A6V7U6G8"/>
<evidence type="ECO:0000256" key="1">
    <source>
        <dbReference type="SAM" id="MobiDB-lite"/>
    </source>
</evidence>
<organism evidence="3 4">
    <name type="scientific">Meloidogyne enterolobii</name>
    <name type="common">Root-knot nematode worm</name>
    <name type="synonym">Meloidogyne mayaguensis</name>
    <dbReference type="NCBI Taxonomy" id="390850"/>
    <lineage>
        <taxon>Eukaryota</taxon>
        <taxon>Metazoa</taxon>
        <taxon>Ecdysozoa</taxon>
        <taxon>Nematoda</taxon>
        <taxon>Chromadorea</taxon>
        <taxon>Rhabditida</taxon>
        <taxon>Tylenchina</taxon>
        <taxon>Tylenchomorpha</taxon>
        <taxon>Tylenchoidea</taxon>
        <taxon>Meloidogynidae</taxon>
        <taxon>Meloidogyninae</taxon>
        <taxon>Meloidogyne</taxon>
    </lineage>
</organism>
<comment type="caution">
    <text evidence="3">The sequence shown here is derived from an EMBL/GenBank/DDBJ whole genome shotgun (WGS) entry which is preliminary data.</text>
</comment>
<dbReference type="Proteomes" id="UP000580250">
    <property type="component" value="Unassembled WGS sequence"/>
</dbReference>
<evidence type="ECO:0000256" key="2">
    <source>
        <dbReference type="SAM" id="SignalP"/>
    </source>
</evidence>
<gene>
    <name evidence="3" type="ORF">MENT_LOCUS7888</name>
</gene>
<keyword evidence="2" id="KW-0732">Signal</keyword>
<dbReference type="EMBL" id="CAJEWN010000033">
    <property type="protein sequence ID" value="CAD2144299.1"/>
    <property type="molecule type" value="Genomic_DNA"/>
</dbReference>
<evidence type="ECO:0000313" key="4">
    <source>
        <dbReference type="Proteomes" id="UP000580250"/>
    </source>
</evidence>
<protein>
    <submittedName>
        <fullName evidence="3">Uncharacterized protein</fullName>
    </submittedName>
</protein>
<accession>A0A6V7U6G8</accession>
<evidence type="ECO:0000313" key="3">
    <source>
        <dbReference type="EMBL" id="CAD2144299.1"/>
    </source>
</evidence>
<name>A0A6V7U6G8_MELEN</name>
<feature type="region of interest" description="Disordered" evidence="1">
    <location>
        <begin position="68"/>
        <end position="89"/>
    </location>
</feature>
<feature type="chain" id="PRO_5028228013" evidence="2">
    <location>
        <begin position="24"/>
        <end position="161"/>
    </location>
</feature>
<feature type="compositionally biased region" description="Basic residues" evidence="1">
    <location>
        <begin position="78"/>
        <end position="89"/>
    </location>
</feature>
<sequence length="161" mass="18535">MKISFEQIFPLFAAFLFSSETSANFFFGNVVGNNGVNSINKNVRFRYPPRTQNFMAKQNFQLGQILSKTTPKTPKNSSKNHRKNKKPKILMKSKGLLLNNNQHFKTTFKNVFGFKTSIKGLKFTPTDIKKYTGKLTKSRRQTFKWAPNGPISDYLMQSPRI</sequence>
<feature type="signal peptide" evidence="2">
    <location>
        <begin position="1"/>
        <end position="23"/>
    </location>
</feature>
<reference evidence="3 4" key="1">
    <citation type="submission" date="2020-08" db="EMBL/GenBank/DDBJ databases">
        <authorList>
            <person name="Koutsovoulos G."/>
            <person name="Danchin GJ E."/>
        </authorList>
    </citation>
    <scope>NUCLEOTIDE SEQUENCE [LARGE SCALE GENOMIC DNA]</scope>
</reference>
<feature type="compositionally biased region" description="Low complexity" evidence="1">
    <location>
        <begin position="68"/>
        <end position="77"/>
    </location>
</feature>
<proteinExistence type="predicted"/>